<dbReference type="RefSeq" id="WP_243835549.1">
    <property type="nucleotide sequence ID" value="NZ_SOAY01000016.1"/>
</dbReference>
<comment type="caution">
    <text evidence="2">The sequence shown here is derived from an EMBL/GenBank/DDBJ whole genome shotgun (WGS) entry which is preliminary data.</text>
</comment>
<sequence>MMLENRNQKIYFKGRGIGRKLFSMSAILVLILSFISCDSENASDCFQTTGDIMREEVLVAEFTSITAFENVALVIKQGDTQKVEIETGENLRNEVAAVVEDGRLLLTDTNDCNYVRDYTTTTIYVTTPNLTSIRSSTGFPIRSDGVLAFESLSLLSESFTDPEAETTDGEFNLELDVTSLSITSNGISYFKLKGSAESFNISIAAGDSRVEAQELIAQRVNVNHRGSNDLLVNPQERLIGVLRGTGDLQSYNRPATVAVEELYNGRLIFVE</sequence>
<accession>A0A4R7JLM5</accession>
<dbReference type="InterPro" id="IPR021255">
    <property type="entry name" value="DUF2807"/>
</dbReference>
<evidence type="ECO:0000313" key="2">
    <source>
        <dbReference type="EMBL" id="TDT38675.1"/>
    </source>
</evidence>
<dbReference type="Gene3D" id="2.160.20.120">
    <property type="match status" value="1"/>
</dbReference>
<organism evidence="2 3">
    <name type="scientific">Maribacter spongiicola</name>
    <dbReference type="NCBI Taxonomy" id="1206753"/>
    <lineage>
        <taxon>Bacteria</taxon>
        <taxon>Pseudomonadati</taxon>
        <taxon>Bacteroidota</taxon>
        <taxon>Flavobacteriia</taxon>
        <taxon>Flavobacteriales</taxon>
        <taxon>Flavobacteriaceae</taxon>
        <taxon>Maribacter</taxon>
    </lineage>
</organism>
<dbReference type="AlphaFoldDB" id="A0A4R7JLM5"/>
<evidence type="ECO:0000313" key="3">
    <source>
        <dbReference type="Proteomes" id="UP000294749"/>
    </source>
</evidence>
<keyword evidence="3" id="KW-1185">Reference proteome</keyword>
<protein>
    <submittedName>
        <fullName evidence="2">Putative autotransporter adhesin-like protein</fullName>
    </submittedName>
</protein>
<name>A0A4R7JLM5_9FLAO</name>
<reference evidence="2 3" key="1">
    <citation type="submission" date="2019-03" db="EMBL/GenBank/DDBJ databases">
        <title>Genomic Encyclopedia of Archaeal and Bacterial Type Strains, Phase II (KMG-II): from individual species to whole genera.</title>
        <authorList>
            <person name="Goeker M."/>
        </authorList>
    </citation>
    <scope>NUCLEOTIDE SEQUENCE [LARGE SCALE GENOMIC DNA]</scope>
    <source>
        <strain evidence="2 3">DSM 25233</strain>
    </source>
</reference>
<proteinExistence type="predicted"/>
<evidence type="ECO:0000259" key="1">
    <source>
        <dbReference type="Pfam" id="PF10988"/>
    </source>
</evidence>
<gene>
    <name evidence="2" type="ORF">CLV90_3647</name>
</gene>
<dbReference type="Proteomes" id="UP000294749">
    <property type="component" value="Unassembled WGS sequence"/>
</dbReference>
<dbReference type="EMBL" id="SOAY01000016">
    <property type="protein sequence ID" value="TDT38675.1"/>
    <property type="molecule type" value="Genomic_DNA"/>
</dbReference>
<feature type="domain" description="Putative auto-transporter adhesin head GIN" evidence="1">
    <location>
        <begin position="61"/>
        <end position="254"/>
    </location>
</feature>
<dbReference type="Pfam" id="PF10988">
    <property type="entry name" value="DUF2807"/>
    <property type="match status" value="1"/>
</dbReference>